<comment type="caution">
    <text evidence="3">The sequence shown here is derived from an EMBL/GenBank/DDBJ whole genome shotgun (WGS) entry which is preliminary data.</text>
</comment>
<dbReference type="Proteomes" id="UP000265427">
    <property type="component" value="Unassembled WGS sequence"/>
</dbReference>
<keyword evidence="1" id="KW-0175">Coiled coil</keyword>
<reference evidence="4 5" key="1">
    <citation type="submission" date="2018-08" db="EMBL/GenBank/DDBJ databases">
        <title>Aphanomyces genome sequencing and annotation.</title>
        <authorList>
            <person name="Minardi D."/>
            <person name="Oidtmann B."/>
            <person name="Van Der Giezen M."/>
            <person name="Studholme D.J."/>
        </authorList>
    </citation>
    <scope>NUCLEOTIDE SEQUENCE [LARGE SCALE GENOMIC DNA]</scope>
    <source>
        <strain evidence="2 4">Kv</strain>
        <strain evidence="3 5">SA</strain>
    </source>
</reference>
<evidence type="ECO:0000313" key="2">
    <source>
        <dbReference type="EMBL" id="RHY04998.1"/>
    </source>
</evidence>
<dbReference type="EMBL" id="QUSZ01006669">
    <property type="protein sequence ID" value="RHY04998.1"/>
    <property type="molecule type" value="Genomic_DNA"/>
</dbReference>
<dbReference type="Proteomes" id="UP000265716">
    <property type="component" value="Unassembled WGS sequence"/>
</dbReference>
<protein>
    <submittedName>
        <fullName evidence="3">Uncharacterized protein</fullName>
    </submittedName>
</protein>
<accession>A0A397C9T6</accession>
<dbReference type="AlphaFoldDB" id="A0A397C9T6"/>
<name>A0A397C9T6_APHAT</name>
<evidence type="ECO:0000313" key="3">
    <source>
        <dbReference type="EMBL" id="RHY42284.1"/>
    </source>
</evidence>
<evidence type="ECO:0000313" key="4">
    <source>
        <dbReference type="Proteomes" id="UP000265427"/>
    </source>
</evidence>
<evidence type="ECO:0000313" key="5">
    <source>
        <dbReference type="Proteomes" id="UP000265716"/>
    </source>
</evidence>
<organism evidence="3 5">
    <name type="scientific">Aphanomyces astaci</name>
    <name type="common">Crayfish plague agent</name>
    <dbReference type="NCBI Taxonomy" id="112090"/>
    <lineage>
        <taxon>Eukaryota</taxon>
        <taxon>Sar</taxon>
        <taxon>Stramenopiles</taxon>
        <taxon>Oomycota</taxon>
        <taxon>Saprolegniomycetes</taxon>
        <taxon>Saprolegniales</taxon>
        <taxon>Verrucalvaceae</taxon>
        <taxon>Aphanomyces</taxon>
    </lineage>
</organism>
<gene>
    <name evidence="2" type="ORF">DYB36_006123</name>
    <name evidence="3" type="ORF">DYB38_000122</name>
</gene>
<proteinExistence type="predicted"/>
<evidence type="ECO:0000256" key="1">
    <source>
        <dbReference type="SAM" id="Coils"/>
    </source>
</evidence>
<sequence length="261" mass="30323">MATVQDGVVAALEERVADLSREILERDELIMHLQAEKRELRRWAEQLHHQLHSSNDEPRVDPQDKQHVTDEIELRLSAALDQVKALSMQTSTQKDEIARLYRQVYEKEGENHELVGQLQTLRNALADLQCQAATPEPPPQLDDRSPHEWVEETARYPKPLFPMDSNEVRYLVGQWTQNPTKLQSLMTWLVHMSDEATDSRRRSSLPEAIELPRLPNEVRDGFVTLVVPLLRHQMTRIVHVHTRRYDANHTDLRIRVVTPPT</sequence>
<feature type="coiled-coil region" evidence="1">
    <location>
        <begin position="9"/>
        <end position="46"/>
    </location>
</feature>
<dbReference type="EMBL" id="QUTC01008970">
    <property type="protein sequence ID" value="RHY42284.1"/>
    <property type="molecule type" value="Genomic_DNA"/>
</dbReference>